<dbReference type="EMBL" id="ASPP01025233">
    <property type="protein sequence ID" value="ETO08251.1"/>
    <property type="molecule type" value="Genomic_DNA"/>
</dbReference>
<protein>
    <submittedName>
        <fullName evidence="1">Uncharacterized protein</fullName>
    </submittedName>
</protein>
<keyword evidence="2" id="KW-1185">Reference proteome</keyword>
<dbReference type="InterPro" id="IPR015915">
    <property type="entry name" value="Kelch-typ_b-propeller"/>
</dbReference>
<gene>
    <name evidence="1" type="ORF">RFI_29139</name>
</gene>
<dbReference type="SUPFAM" id="SSF50965">
    <property type="entry name" value="Galactose oxidase, central domain"/>
    <property type="match status" value="1"/>
</dbReference>
<dbReference type="InterPro" id="IPR011043">
    <property type="entry name" value="Gal_Oxase/kelch_b-propeller"/>
</dbReference>
<dbReference type="Gene3D" id="2.120.10.80">
    <property type="entry name" value="Kelch-type beta propeller"/>
    <property type="match status" value="2"/>
</dbReference>
<comment type="caution">
    <text evidence="1">The sequence shown here is derived from an EMBL/GenBank/DDBJ whole genome shotgun (WGS) entry which is preliminary data.</text>
</comment>
<dbReference type="AlphaFoldDB" id="X6M3P8"/>
<organism evidence="1 2">
    <name type="scientific">Reticulomyxa filosa</name>
    <dbReference type="NCBI Taxonomy" id="46433"/>
    <lineage>
        <taxon>Eukaryota</taxon>
        <taxon>Sar</taxon>
        <taxon>Rhizaria</taxon>
        <taxon>Retaria</taxon>
        <taxon>Foraminifera</taxon>
        <taxon>Monothalamids</taxon>
        <taxon>Reticulomyxidae</taxon>
        <taxon>Reticulomyxa</taxon>
    </lineage>
</organism>
<sequence length="331" mass="37784">MKQGLAHIPILPSLFSFLDIMALPNLPTRLFDCQSVLFKNELIICGGNMNDKCYSYHLEKREYKWICDYPKGTVLRGHTVISIKNDNETTTLLSFGGGGTMKTPYHTFVMYYRSVWTDESNQNKWIPFPGNILLGKKQGYNLFGARAAIGGSKRSLLFIVHPPQKMEVLDVNSLTPTCRQKMFVPSCSDEFNCLVGYNPTTFILMAKSSNIMVRLDEERNMLFYKQLPTNPFLDSCWGSACVLFNHFIITFGGCGPAQKFIDSVFLFNIKLQCWYQLDVRMPFPIVQSVAVLHSSSHRFSVHIIGGRNTQNEALPLHWMLSQVFLLLFIIF</sequence>
<reference evidence="1 2" key="1">
    <citation type="journal article" date="2013" name="Curr. Biol.">
        <title>The Genome of the Foraminiferan Reticulomyxa filosa.</title>
        <authorList>
            <person name="Glockner G."/>
            <person name="Hulsmann N."/>
            <person name="Schleicher M."/>
            <person name="Noegel A.A."/>
            <person name="Eichinger L."/>
            <person name="Gallinger C."/>
            <person name="Pawlowski J."/>
            <person name="Sierra R."/>
            <person name="Euteneuer U."/>
            <person name="Pillet L."/>
            <person name="Moustafa A."/>
            <person name="Platzer M."/>
            <person name="Groth M."/>
            <person name="Szafranski K."/>
            <person name="Schliwa M."/>
        </authorList>
    </citation>
    <scope>NUCLEOTIDE SEQUENCE [LARGE SCALE GENOMIC DNA]</scope>
</reference>
<evidence type="ECO:0000313" key="2">
    <source>
        <dbReference type="Proteomes" id="UP000023152"/>
    </source>
</evidence>
<evidence type="ECO:0000313" key="1">
    <source>
        <dbReference type="EMBL" id="ETO08251.1"/>
    </source>
</evidence>
<proteinExistence type="predicted"/>
<dbReference type="OrthoDB" id="432528at2759"/>
<dbReference type="Proteomes" id="UP000023152">
    <property type="component" value="Unassembled WGS sequence"/>
</dbReference>
<accession>X6M3P8</accession>
<name>X6M3P8_RETFI</name>